<keyword evidence="1" id="KW-1133">Transmembrane helix</keyword>
<feature type="transmembrane region" description="Helical" evidence="1">
    <location>
        <begin position="493"/>
        <end position="512"/>
    </location>
</feature>
<proteinExistence type="predicted"/>
<feature type="transmembrane region" description="Helical" evidence="1">
    <location>
        <begin position="57"/>
        <end position="78"/>
    </location>
</feature>
<dbReference type="OrthoDB" id="228131at2"/>
<sequence length="650" mass="73564">MLGVLLLISCLILGILVLYLLVPGLTFEERIFYGFDLGVILISIACFVSAIFFGFNLLQVCLTSLCLLIVSFVLTFWLRSQVAARIKNELQDFRSRLKLRETVWFAEMLLVIGVFFFHLYYNSWRLYPDGWYAGHSFIWGDLPIHTGLIESFVEIRKFPPPNIYFSGTLLSYPFMADFFSSILMILGWSLGPAFVIPGFLLGICTVAGIYLLALRISRSVFASLLTVVLVLLSGGMGFIVFLVEANRSGNFIHTLLNLPSYYTGLRDYAMTYPNIVLGFFLPQRPFLLALPLGMLMLSLLYRFRLSRRPYDMLLVGLASALLPLVHPHTLVTIGIVSGYLVVEYLVLSFLCNDKQGCYRALLSGVLFSLPVTVGMLQVLWQLGNLGATSNGGLSVQITTRAIATENYIWYWLKNVGLFLPLAGLIFVVQGALPNRIRSFYAPFALIWFIATLVVMQPFDCCNRKLLVYWYLVSAVVISLVLVKLILTGDIISRFLVAFLIFLLVFTGSLDLFRASIPSQSRYLEFSNEDIAFANQVKERLPADAVYITATQVHHPITDLAGRQVVLGPPYLANDWGLPWRPRMEDLQLIYTGSSRAQDLIRKYGARYLVIGPTERQLFRVNKQYYQERFPVVLRYGQYTVFDVSSVYGSR</sequence>
<feature type="transmembrane region" description="Helical" evidence="1">
    <location>
        <begin position="467"/>
        <end position="486"/>
    </location>
</feature>
<dbReference type="STRING" id="525904.Tter_0360"/>
<evidence type="ECO:0008006" key="4">
    <source>
        <dbReference type="Google" id="ProtNLM"/>
    </source>
</evidence>
<name>D1CEC6_THET1</name>
<keyword evidence="1" id="KW-0472">Membrane</keyword>
<dbReference type="AlphaFoldDB" id="D1CEC6"/>
<gene>
    <name evidence="2" type="ordered locus">Tter_0360</name>
</gene>
<dbReference type="RefSeq" id="WP_012874317.1">
    <property type="nucleotide sequence ID" value="NC_013525.1"/>
</dbReference>
<accession>D1CEC6</accession>
<organism evidence="2 3">
    <name type="scientific">Thermobaculum terrenum (strain ATCC BAA-798 / CCMEE 7001 / YNP1)</name>
    <dbReference type="NCBI Taxonomy" id="525904"/>
    <lineage>
        <taxon>Bacteria</taxon>
        <taxon>Bacillati</taxon>
        <taxon>Chloroflexota</taxon>
        <taxon>Chloroflexia</taxon>
        <taxon>Candidatus Thermobaculales</taxon>
        <taxon>Candidatus Thermobaculaceae</taxon>
        <taxon>Thermobaculum</taxon>
    </lineage>
</organism>
<feature type="transmembrane region" description="Helical" evidence="1">
    <location>
        <begin position="165"/>
        <end position="188"/>
    </location>
</feature>
<feature type="transmembrane region" description="Helical" evidence="1">
    <location>
        <begin position="358"/>
        <end position="380"/>
    </location>
</feature>
<feature type="transmembrane region" description="Helical" evidence="1">
    <location>
        <begin position="6"/>
        <end position="25"/>
    </location>
</feature>
<reference evidence="3" key="1">
    <citation type="journal article" date="2010" name="Stand. Genomic Sci.">
        <title>Complete genome sequence of 'Thermobaculum terrenum' type strain (YNP1).</title>
        <authorList>
            <person name="Kiss H."/>
            <person name="Cleland D."/>
            <person name="Lapidus A."/>
            <person name="Lucas S."/>
            <person name="Glavina Del Rio T."/>
            <person name="Nolan M."/>
            <person name="Tice H."/>
            <person name="Han C."/>
            <person name="Goodwin L."/>
            <person name="Pitluck S."/>
            <person name="Liolios K."/>
            <person name="Ivanova N."/>
            <person name="Mavromatis K."/>
            <person name="Ovchinnikova G."/>
            <person name="Pati A."/>
            <person name="Chen A."/>
            <person name="Palaniappan K."/>
            <person name="Land M."/>
            <person name="Hauser L."/>
            <person name="Chang Y."/>
            <person name="Jeffries C."/>
            <person name="Lu M."/>
            <person name="Brettin T."/>
            <person name="Detter J."/>
            <person name="Goker M."/>
            <person name="Tindall B."/>
            <person name="Beck B."/>
            <person name="McDermott T."/>
            <person name="Woyke T."/>
            <person name="Bristow J."/>
            <person name="Eisen J."/>
            <person name="Markowitz V."/>
            <person name="Hugenholtz P."/>
            <person name="Kyrpides N."/>
            <person name="Klenk H."/>
            <person name="Cheng J."/>
        </authorList>
    </citation>
    <scope>NUCLEOTIDE SEQUENCE [LARGE SCALE GENOMIC DNA]</scope>
    <source>
        <strain evidence="3">ATCC BAA-798 / YNP1</strain>
    </source>
</reference>
<feature type="transmembrane region" description="Helical" evidence="1">
    <location>
        <begin position="103"/>
        <end position="121"/>
    </location>
</feature>
<dbReference type="KEGG" id="ttr:Tter_0360"/>
<evidence type="ECO:0000256" key="1">
    <source>
        <dbReference type="SAM" id="Phobius"/>
    </source>
</evidence>
<dbReference type="HOGENOM" id="CLU_436724_0_0_0"/>
<feature type="transmembrane region" description="Helical" evidence="1">
    <location>
        <begin position="439"/>
        <end position="455"/>
    </location>
</feature>
<evidence type="ECO:0000313" key="3">
    <source>
        <dbReference type="Proteomes" id="UP000000323"/>
    </source>
</evidence>
<feature type="transmembrane region" description="Helical" evidence="1">
    <location>
        <begin position="133"/>
        <end position="153"/>
    </location>
</feature>
<feature type="transmembrane region" description="Helical" evidence="1">
    <location>
        <begin position="32"/>
        <end position="51"/>
    </location>
</feature>
<feature type="transmembrane region" description="Helical" evidence="1">
    <location>
        <begin position="286"/>
        <end position="303"/>
    </location>
</feature>
<protein>
    <recommendedName>
        <fullName evidence="4">Glycosyltransferase RgtA/B/C/D-like domain-containing protein</fullName>
    </recommendedName>
</protein>
<evidence type="ECO:0000313" key="2">
    <source>
        <dbReference type="EMBL" id="ACZ41282.1"/>
    </source>
</evidence>
<keyword evidence="1" id="KW-0812">Transmembrane</keyword>
<feature type="transmembrane region" description="Helical" evidence="1">
    <location>
        <begin position="408"/>
        <end position="427"/>
    </location>
</feature>
<feature type="transmembrane region" description="Helical" evidence="1">
    <location>
        <begin position="332"/>
        <end position="351"/>
    </location>
</feature>
<feature type="transmembrane region" description="Helical" evidence="1">
    <location>
        <begin position="220"/>
        <end position="243"/>
    </location>
</feature>
<feature type="transmembrane region" description="Helical" evidence="1">
    <location>
        <begin position="194"/>
        <end position="213"/>
    </location>
</feature>
<dbReference type="eggNOG" id="COG5427">
    <property type="taxonomic scope" value="Bacteria"/>
</dbReference>
<dbReference type="EMBL" id="CP001825">
    <property type="protein sequence ID" value="ACZ41282.1"/>
    <property type="molecule type" value="Genomic_DNA"/>
</dbReference>
<dbReference type="Proteomes" id="UP000000323">
    <property type="component" value="Chromosome 1"/>
</dbReference>
<keyword evidence="3" id="KW-1185">Reference proteome</keyword>